<reference evidence="1" key="1">
    <citation type="submission" date="2020-11" db="EMBL/GenBank/DDBJ databases">
        <title>Azospira restricta DSM 18626 genome sequence.</title>
        <authorList>
            <person name="Moe W.M."/>
        </authorList>
    </citation>
    <scope>NUCLEOTIDE SEQUENCE</scope>
    <source>
        <strain evidence="1">DSM 18626</strain>
    </source>
</reference>
<dbReference type="RefSeq" id="WP_203388266.1">
    <property type="nucleotide sequence ID" value="NZ_CP064781.1"/>
</dbReference>
<organism evidence="1 2">
    <name type="scientific">Azospira restricta</name>
    <dbReference type="NCBI Taxonomy" id="404405"/>
    <lineage>
        <taxon>Bacteria</taxon>
        <taxon>Pseudomonadati</taxon>
        <taxon>Pseudomonadota</taxon>
        <taxon>Betaproteobacteria</taxon>
        <taxon>Rhodocyclales</taxon>
        <taxon>Rhodocyclaceae</taxon>
        <taxon>Azospira</taxon>
    </lineage>
</organism>
<dbReference type="KEGG" id="ares:IWH25_05155"/>
<accession>A0A974SQW2</accession>
<dbReference type="Proteomes" id="UP000663444">
    <property type="component" value="Chromosome"/>
</dbReference>
<protein>
    <submittedName>
        <fullName evidence="1">Uncharacterized protein</fullName>
    </submittedName>
</protein>
<gene>
    <name evidence="1" type="ORF">IWH25_05155</name>
</gene>
<evidence type="ECO:0000313" key="1">
    <source>
        <dbReference type="EMBL" id="QRJ64739.1"/>
    </source>
</evidence>
<name>A0A974SQW2_9RHOO</name>
<evidence type="ECO:0000313" key="2">
    <source>
        <dbReference type="Proteomes" id="UP000663444"/>
    </source>
</evidence>
<sequence length="249" mass="28910">MTKPDQLKSDITRFCDYFDSQVKDIETLQSSHDELYRKLLFVAVLDTLSGTVMPRRKNKERFVGFVQRFCRWSDGSRVSLPHLVQLLRKNPDPALDSLRKWALQKYSQLPVHSGALMHISEDPLLEAVKREWPSSSDQKIPIEGIDVMALTHSHLLYTYRNALVHELRMPGYGMTFGDKEEEPYYHGSSTVGEDPELILKTVELVYPWRFLSRLCTTGVAEMRGYLLANELNPYDSFTFGTYWLKELNR</sequence>
<dbReference type="AlphaFoldDB" id="A0A974SQW2"/>
<dbReference type="EMBL" id="CP064781">
    <property type="protein sequence ID" value="QRJ64739.1"/>
    <property type="molecule type" value="Genomic_DNA"/>
</dbReference>
<proteinExistence type="predicted"/>
<keyword evidence="2" id="KW-1185">Reference proteome</keyword>